<evidence type="ECO:0000256" key="6">
    <source>
        <dbReference type="ARBA" id="ARBA00022917"/>
    </source>
</evidence>
<dbReference type="SUPFAM" id="SSF52374">
    <property type="entry name" value="Nucleotidylyl transferase"/>
    <property type="match status" value="1"/>
</dbReference>
<dbReference type="FunFam" id="1.10.730.10:FF:000006">
    <property type="entry name" value="Arginyl-tRNA synthetase 2, mitochondrial"/>
    <property type="match status" value="1"/>
</dbReference>
<reference evidence="12 13" key="1">
    <citation type="journal article" date="2011" name="Proc. Natl. Acad. Sci. U.S.A.">
        <title>Comparative genomics of xylose-fermenting fungi for enhanced biofuel production.</title>
        <authorList>
            <person name="Wohlbach D.J."/>
            <person name="Kuo A."/>
            <person name="Sato T.K."/>
            <person name="Potts K.M."/>
            <person name="Salamov A.A."/>
            <person name="LaButti K.M."/>
            <person name="Sun H."/>
            <person name="Clum A."/>
            <person name="Pangilinan J.L."/>
            <person name="Lindquist E.A."/>
            <person name="Lucas S."/>
            <person name="Lapidus A."/>
            <person name="Jin M."/>
            <person name="Gunawan C."/>
            <person name="Balan V."/>
            <person name="Dale B.E."/>
            <person name="Jeffries T.W."/>
            <person name="Zinkel R."/>
            <person name="Barry K.W."/>
            <person name="Grigoriev I.V."/>
            <person name="Gasch A.P."/>
        </authorList>
    </citation>
    <scope>NUCLEOTIDE SEQUENCE [LARGE SCALE GENOMIC DNA]</scope>
    <source>
        <strain evidence="13">NRRL Y-27907 / 11-Y1</strain>
    </source>
</reference>
<evidence type="ECO:0000313" key="12">
    <source>
        <dbReference type="EMBL" id="EGW34684.1"/>
    </source>
</evidence>
<dbReference type="InterPro" id="IPR035684">
    <property type="entry name" value="ArgRS_core"/>
</dbReference>
<dbReference type="GO" id="GO:0005524">
    <property type="term" value="F:ATP binding"/>
    <property type="evidence" value="ECO:0007669"/>
    <property type="project" value="UniProtKB-KW"/>
</dbReference>
<evidence type="ECO:0000256" key="2">
    <source>
        <dbReference type="ARBA" id="ARBA00012837"/>
    </source>
</evidence>
<dbReference type="Gene3D" id="1.10.730.10">
    <property type="entry name" value="Isoleucyl-tRNA Synthetase, Domain 1"/>
    <property type="match status" value="1"/>
</dbReference>
<dbReference type="InterPro" id="IPR001412">
    <property type="entry name" value="aa-tRNA-synth_I_CS"/>
</dbReference>
<dbReference type="InParanoid" id="G3ADW0"/>
<comment type="catalytic activity">
    <reaction evidence="9">
        <text>tRNA(Arg) + L-arginine + ATP = L-arginyl-tRNA(Arg) + AMP + diphosphate</text>
        <dbReference type="Rhea" id="RHEA:20301"/>
        <dbReference type="Rhea" id="RHEA-COMP:9658"/>
        <dbReference type="Rhea" id="RHEA-COMP:9673"/>
        <dbReference type="ChEBI" id="CHEBI:30616"/>
        <dbReference type="ChEBI" id="CHEBI:32682"/>
        <dbReference type="ChEBI" id="CHEBI:33019"/>
        <dbReference type="ChEBI" id="CHEBI:78442"/>
        <dbReference type="ChEBI" id="CHEBI:78513"/>
        <dbReference type="ChEBI" id="CHEBI:456215"/>
        <dbReference type="EC" id="6.1.1.19"/>
    </reaction>
</comment>
<dbReference type="GO" id="GO:0032543">
    <property type="term" value="P:mitochondrial translation"/>
    <property type="evidence" value="ECO:0007669"/>
    <property type="project" value="TreeGrafter"/>
</dbReference>
<dbReference type="NCBIfam" id="TIGR00456">
    <property type="entry name" value="argS"/>
    <property type="match status" value="1"/>
</dbReference>
<dbReference type="OrthoDB" id="68056at2759"/>
<dbReference type="OMA" id="YEFKWER"/>
<dbReference type="CDD" id="cd00671">
    <property type="entry name" value="ArgRS_core"/>
    <property type="match status" value="1"/>
</dbReference>
<dbReference type="PANTHER" id="PTHR11956:SF11">
    <property type="entry name" value="ARGININE--TRNA LIGASE, MITOCHONDRIAL-RELATED"/>
    <property type="match status" value="1"/>
</dbReference>
<proteinExistence type="inferred from homology"/>
<dbReference type="RefSeq" id="XP_007372096.1">
    <property type="nucleotide sequence ID" value="XM_007372034.1"/>
</dbReference>
<evidence type="ECO:0000313" key="13">
    <source>
        <dbReference type="Proteomes" id="UP000000709"/>
    </source>
</evidence>
<keyword evidence="4 10" id="KW-0547">Nucleotide-binding</keyword>
<dbReference type="KEGG" id="spaa:SPAPADRAFT_57732"/>
<dbReference type="PANTHER" id="PTHR11956">
    <property type="entry name" value="ARGINYL-TRNA SYNTHETASE"/>
    <property type="match status" value="1"/>
</dbReference>
<dbReference type="GO" id="GO:1990825">
    <property type="term" value="F:sequence-specific mRNA binding"/>
    <property type="evidence" value="ECO:0007669"/>
    <property type="project" value="EnsemblFungi"/>
</dbReference>
<evidence type="ECO:0000256" key="3">
    <source>
        <dbReference type="ARBA" id="ARBA00022598"/>
    </source>
</evidence>
<evidence type="ECO:0000256" key="8">
    <source>
        <dbReference type="ARBA" id="ARBA00033033"/>
    </source>
</evidence>
<dbReference type="FunFam" id="3.40.50.620:FF:000058">
    <property type="entry name" value="Mitochondrial arginyl-tRNA synthetase"/>
    <property type="match status" value="1"/>
</dbReference>
<evidence type="ECO:0000256" key="9">
    <source>
        <dbReference type="ARBA" id="ARBA00049339"/>
    </source>
</evidence>
<dbReference type="PROSITE" id="PS00178">
    <property type="entry name" value="AA_TRNA_LIGASE_I"/>
    <property type="match status" value="1"/>
</dbReference>
<dbReference type="EC" id="6.1.1.19" evidence="2"/>
<dbReference type="eggNOG" id="KOG1195">
    <property type="taxonomic scope" value="Eukaryota"/>
</dbReference>
<protein>
    <recommendedName>
        <fullName evidence="2">arginine--tRNA ligase</fullName>
        <ecNumber evidence="2">6.1.1.19</ecNumber>
    </recommendedName>
    <alternativeName>
        <fullName evidence="8">Arginyl-tRNA synthetase</fullName>
    </alternativeName>
</protein>
<keyword evidence="3 10" id="KW-0436">Ligase</keyword>
<dbReference type="PRINTS" id="PR01038">
    <property type="entry name" value="TRNASYNTHARG"/>
</dbReference>
<keyword evidence="7 10" id="KW-0030">Aminoacyl-tRNA synthetase</keyword>
<organism evidence="13">
    <name type="scientific">Spathaspora passalidarum (strain NRRL Y-27907 / 11-Y1)</name>
    <dbReference type="NCBI Taxonomy" id="619300"/>
    <lineage>
        <taxon>Eukaryota</taxon>
        <taxon>Fungi</taxon>
        <taxon>Dikarya</taxon>
        <taxon>Ascomycota</taxon>
        <taxon>Saccharomycotina</taxon>
        <taxon>Pichiomycetes</taxon>
        <taxon>Debaryomycetaceae</taxon>
        <taxon>Spathaspora</taxon>
    </lineage>
</organism>
<evidence type="ECO:0000256" key="1">
    <source>
        <dbReference type="ARBA" id="ARBA00005594"/>
    </source>
</evidence>
<evidence type="ECO:0000256" key="5">
    <source>
        <dbReference type="ARBA" id="ARBA00022840"/>
    </source>
</evidence>
<keyword evidence="5 10" id="KW-0067">ATP-binding</keyword>
<dbReference type="CDD" id="cd07956">
    <property type="entry name" value="Anticodon_Ia_Arg"/>
    <property type="match status" value="1"/>
</dbReference>
<feature type="domain" description="DALR anticodon binding" evidence="11">
    <location>
        <begin position="372"/>
        <end position="490"/>
    </location>
</feature>
<dbReference type="STRING" id="619300.G3ADW0"/>
<keyword evidence="13" id="KW-1185">Reference proteome</keyword>
<dbReference type="GO" id="GO:0005739">
    <property type="term" value="C:mitochondrion"/>
    <property type="evidence" value="ECO:0007669"/>
    <property type="project" value="TreeGrafter"/>
</dbReference>
<dbReference type="Pfam" id="PF00750">
    <property type="entry name" value="tRNA-synt_1d"/>
    <property type="match status" value="1"/>
</dbReference>
<evidence type="ECO:0000256" key="4">
    <source>
        <dbReference type="ARBA" id="ARBA00022741"/>
    </source>
</evidence>
<dbReference type="HOGENOM" id="CLU_006406_6_2_1"/>
<gene>
    <name evidence="12" type="ORF">SPAPADRAFT_57732</name>
</gene>
<evidence type="ECO:0000259" key="11">
    <source>
        <dbReference type="SMART" id="SM00836"/>
    </source>
</evidence>
<dbReference type="InterPro" id="IPR008909">
    <property type="entry name" value="DALR_anticod-bd"/>
</dbReference>
<evidence type="ECO:0000256" key="10">
    <source>
        <dbReference type="RuleBase" id="RU363038"/>
    </source>
</evidence>
<dbReference type="GeneID" id="18872173"/>
<dbReference type="EMBL" id="GL996499">
    <property type="protein sequence ID" value="EGW34684.1"/>
    <property type="molecule type" value="Genomic_DNA"/>
</dbReference>
<evidence type="ECO:0000256" key="7">
    <source>
        <dbReference type="ARBA" id="ARBA00023146"/>
    </source>
</evidence>
<dbReference type="FunCoup" id="G3ADW0">
    <property type="interactions" value="1028"/>
</dbReference>
<dbReference type="SUPFAM" id="SSF47323">
    <property type="entry name" value="Anticodon-binding domain of a subclass of class I aminoacyl-tRNA synthetases"/>
    <property type="match status" value="1"/>
</dbReference>
<dbReference type="SMART" id="SM00836">
    <property type="entry name" value="DALR_1"/>
    <property type="match status" value="1"/>
</dbReference>
<dbReference type="GO" id="GO:0004814">
    <property type="term" value="F:arginine-tRNA ligase activity"/>
    <property type="evidence" value="ECO:0007669"/>
    <property type="project" value="UniProtKB-EC"/>
</dbReference>
<dbReference type="InterPro" id="IPR001278">
    <property type="entry name" value="Arg-tRNA-ligase"/>
</dbReference>
<sequence>MNPSLLFNLVINDVLKRKTDYGYLPLGVGKKVIVEFSSPNIAKPFHAGHLRSTIIGGFLSNLYEHAGWNVTRINYLGDWGKQFGLLAVGFDRYGSEEKLAQDPINHLFEVYVKINKDVTDEGENSKTNDEARAFFRKMEDGDEASLKIWKRFRDLSIDKYIDTYARLNIKYDVYSGESQVPKELMKKATDMFEEKGLIHVDRGAKLIDLTRFNKKLGKTLVEKSDGTSLYLTRDVGEAIKRYETYKFDKMIYVIAAQQDLHCAQFFEILKQMGFEWAKNMEHVNFGMVQGMSTRKGTVVFLDNILQETKEKMHEVMKKNEEKYAQIENPDKIADLVGISAVMIQDMQSKRINNYEFKWDRMTSFEGDTGPYLQYAHSRVCSVQRKADHISADDLVNANYELLTEPSAQALIRTLAQYPDTIKKALKTLEPSTIVTYLFNVSHIISQCYDDLWVAGQPDDLAAARLALYVSAKQVLYNGMTLLGLTPVERM</sequence>
<dbReference type="Proteomes" id="UP000000709">
    <property type="component" value="Unassembled WGS sequence"/>
</dbReference>
<name>G3ADW0_SPAPN</name>
<dbReference type="Gene3D" id="3.40.50.620">
    <property type="entry name" value="HUPs"/>
    <property type="match status" value="1"/>
</dbReference>
<dbReference type="Pfam" id="PF05746">
    <property type="entry name" value="DALR_1"/>
    <property type="match status" value="1"/>
</dbReference>
<dbReference type="AlphaFoldDB" id="G3ADW0"/>
<dbReference type="GO" id="GO:0006420">
    <property type="term" value="P:arginyl-tRNA aminoacylation"/>
    <property type="evidence" value="ECO:0007669"/>
    <property type="project" value="EnsemblFungi"/>
</dbReference>
<dbReference type="InterPro" id="IPR014729">
    <property type="entry name" value="Rossmann-like_a/b/a_fold"/>
</dbReference>
<keyword evidence="6 10" id="KW-0648">Protein biosynthesis</keyword>
<comment type="similarity">
    <text evidence="1 10">Belongs to the class-I aminoacyl-tRNA synthetase family.</text>
</comment>
<accession>G3ADW0</accession>
<dbReference type="InterPro" id="IPR009080">
    <property type="entry name" value="tRNAsynth_Ia_anticodon-bd"/>
</dbReference>